<reference evidence="3 4" key="1">
    <citation type="submission" date="2021-06" db="EMBL/GenBank/DDBJ databases">
        <title>Caerostris extrusa draft genome.</title>
        <authorList>
            <person name="Kono N."/>
            <person name="Arakawa K."/>
        </authorList>
    </citation>
    <scope>NUCLEOTIDE SEQUENCE [LARGE SCALE GENOMIC DNA]</scope>
</reference>
<proteinExistence type="predicted"/>
<feature type="region of interest" description="Disordered" evidence="2">
    <location>
        <begin position="328"/>
        <end position="350"/>
    </location>
</feature>
<organism evidence="3 4">
    <name type="scientific">Caerostris extrusa</name>
    <name type="common">Bark spider</name>
    <name type="synonym">Caerostris bankana</name>
    <dbReference type="NCBI Taxonomy" id="172846"/>
    <lineage>
        <taxon>Eukaryota</taxon>
        <taxon>Metazoa</taxon>
        <taxon>Ecdysozoa</taxon>
        <taxon>Arthropoda</taxon>
        <taxon>Chelicerata</taxon>
        <taxon>Arachnida</taxon>
        <taxon>Araneae</taxon>
        <taxon>Araneomorphae</taxon>
        <taxon>Entelegynae</taxon>
        <taxon>Araneoidea</taxon>
        <taxon>Araneidae</taxon>
        <taxon>Caerostris</taxon>
    </lineage>
</organism>
<keyword evidence="1" id="KW-0560">Oxidoreductase</keyword>
<dbReference type="Gene3D" id="1.10.640.10">
    <property type="entry name" value="Haem peroxidase domain superfamily, animal type"/>
    <property type="match status" value="1"/>
</dbReference>
<dbReference type="InterPro" id="IPR019791">
    <property type="entry name" value="Haem_peroxidase_animal"/>
</dbReference>
<dbReference type="EMBL" id="BPLR01001576">
    <property type="protein sequence ID" value="GIZ03249.1"/>
    <property type="molecule type" value="Genomic_DNA"/>
</dbReference>
<dbReference type="SUPFAM" id="SSF48113">
    <property type="entry name" value="Heme-dependent peroxidases"/>
    <property type="match status" value="1"/>
</dbReference>
<gene>
    <name evidence="3" type="primary">Duox</name>
    <name evidence="3" type="ORF">CEXT_499601</name>
</gene>
<dbReference type="GO" id="GO:0004601">
    <property type="term" value="F:peroxidase activity"/>
    <property type="evidence" value="ECO:0007669"/>
    <property type="project" value="UniProtKB-KW"/>
</dbReference>
<dbReference type="GO" id="GO:0006979">
    <property type="term" value="P:response to oxidative stress"/>
    <property type="evidence" value="ECO:0007669"/>
    <property type="project" value="InterPro"/>
</dbReference>
<comment type="caution">
    <text evidence="3">The sequence shown here is derived from an EMBL/GenBank/DDBJ whole genome shotgun (WGS) entry which is preliminary data.</text>
</comment>
<feature type="compositionally biased region" description="Basic and acidic residues" evidence="2">
    <location>
        <begin position="190"/>
        <end position="210"/>
    </location>
</feature>
<dbReference type="AlphaFoldDB" id="A0AAV4YAM7"/>
<dbReference type="Pfam" id="PF03098">
    <property type="entry name" value="An_peroxidase"/>
    <property type="match status" value="1"/>
</dbReference>
<dbReference type="PROSITE" id="PS50292">
    <property type="entry name" value="PEROXIDASE_3"/>
    <property type="match status" value="1"/>
</dbReference>
<keyword evidence="4" id="KW-1185">Reference proteome</keyword>
<sequence>MVLHVQDNLAPQMPIVSFKHMMGLTGGDKDEEDGLLAPTEKQRYDGWYNNLAHPDWGAVESQLTRRAPPSYADGVYEMGGARRPGARLLSQALMRGGDGLPSRRNLTALFAFFGQVVASEVLMASESGCPHRGAQDRGGRLRRRLRQGVPGRTPHALPQGALRPQDGAVAQQPQGTAEPGDELGGRQLRVQHERSVGEQHEELRERHLPFHGEALSTQEPREGATHQLPPRAIPRHAQPREDVPAGRPPHPPKSRPVVTGSGLSPLAQCHGSQGAGQPPELDGRRRLPEGQAMGGRHPSEKKGLPDECPKLRWHRRSMRIHQIGQQISKMNHSRPNTFSNGQRFPSSVLV</sequence>
<keyword evidence="1" id="KW-0575">Peroxidase</keyword>
<dbReference type="GO" id="GO:0020037">
    <property type="term" value="F:heme binding"/>
    <property type="evidence" value="ECO:0007669"/>
    <property type="project" value="InterPro"/>
</dbReference>
<accession>A0AAV4YAM7</accession>
<evidence type="ECO:0000313" key="3">
    <source>
        <dbReference type="EMBL" id="GIZ03249.1"/>
    </source>
</evidence>
<evidence type="ECO:0000256" key="1">
    <source>
        <dbReference type="ARBA" id="ARBA00022559"/>
    </source>
</evidence>
<feature type="compositionally biased region" description="Basic and acidic residues" evidence="2">
    <location>
        <begin position="297"/>
        <end position="307"/>
    </location>
</feature>
<dbReference type="PANTHER" id="PTHR11475">
    <property type="entry name" value="OXIDASE/PEROXIDASE"/>
    <property type="match status" value="1"/>
</dbReference>
<dbReference type="PANTHER" id="PTHR11475:SF144">
    <property type="entry name" value="NAD(P)H OXIDASE (H2O2-FORMING)"/>
    <property type="match status" value="1"/>
</dbReference>
<protein>
    <submittedName>
        <fullName evidence="3">Dual oxidase</fullName>
    </submittedName>
</protein>
<name>A0AAV4YAM7_CAEEX</name>
<evidence type="ECO:0000313" key="4">
    <source>
        <dbReference type="Proteomes" id="UP001054945"/>
    </source>
</evidence>
<evidence type="ECO:0000256" key="2">
    <source>
        <dbReference type="SAM" id="MobiDB-lite"/>
    </source>
</evidence>
<dbReference type="Proteomes" id="UP001054945">
    <property type="component" value="Unassembled WGS sequence"/>
</dbReference>
<dbReference type="InterPro" id="IPR010255">
    <property type="entry name" value="Haem_peroxidase_sf"/>
</dbReference>
<feature type="region of interest" description="Disordered" evidence="2">
    <location>
        <begin position="147"/>
        <end position="307"/>
    </location>
</feature>
<dbReference type="InterPro" id="IPR037120">
    <property type="entry name" value="Haem_peroxidase_sf_animal"/>
</dbReference>